<comment type="caution">
    <text evidence="1">The sequence shown here is derived from an EMBL/GenBank/DDBJ whole genome shotgun (WGS) entry which is preliminary data.</text>
</comment>
<gene>
    <name evidence="1" type="ORF">LzC2_16490</name>
</gene>
<proteinExistence type="predicted"/>
<protein>
    <recommendedName>
        <fullName evidence="3">Transposase</fullName>
    </recommendedName>
</protein>
<dbReference type="Proteomes" id="UP000609651">
    <property type="component" value="Unassembled WGS sequence"/>
</dbReference>
<dbReference type="EMBL" id="WTPX01000041">
    <property type="protein sequence ID" value="NNJ25577.1"/>
    <property type="molecule type" value="Genomic_DNA"/>
</dbReference>
<organism evidence="1 2">
    <name type="scientific">Alienimonas chondri</name>
    <dbReference type="NCBI Taxonomy" id="2681879"/>
    <lineage>
        <taxon>Bacteria</taxon>
        <taxon>Pseudomonadati</taxon>
        <taxon>Planctomycetota</taxon>
        <taxon>Planctomycetia</taxon>
        <taxon>Planctomycetales</taxon>
        <taxon>Planctomycetaceae</taxon>
        <taxon>Alienimonas</taxon>
    </lineage>
</organism>
<accession>A0ABX1VE72</accession>
<sequence length="90" mass="9987">MKRSLLTEGGGVPIGLAIAGANRNDFKLVRETLESLPIPRPEPTDEAPQGMCLNKGYDYREVRALLAEYRFTPHTRCRGEEAEAIKQESG</sequence>
<keyword evidence="2" id="KW-1185">Reference proteome</keyword>
<reference evidence="1 2" key="1">
    <citation type="journal article" date="2020" name="Syst. Appl. Microbiol.">
        <title>Alienimonas chondri sp. nov., a novel planctomycete isolated from the biofilm of the red alga Chondrus crispus.</title>
        <authorList>
            <person name="Vitorino I."/>
            <person name="Albuquerque L."/>
            <person name="Wiegand S."/>
            <person name="Kallscheuer N."/>
            <person name="da Costa M.S."/>
            <person name="Lobo-da-Cunha A."/>
            <person name="Jogler C."/>
            <person name="Lage O.M."/>
        </authorList>
    </citation>
    <scope>NUCLEOTIDE SEQUENCE [LARGE SCALE GENOMIC DNA]</scope>
    <source>
        <strain evidence="1 2">LzC2</strain>
    </source>
</reference>
<name>A0ABX1VE72_9PLAN</name>
<evidence type="ECO:0000313" key="1">
    <source>
        <dbReference type="EMBL" id="NNJ25577.1"/>
    </source>
</evidence>
<evidence type="ECO:0000313" key="2">
    <source>
        <dbReference type="Proteomes" id="UP000609651"/>
    </source>
</evidence>
<evidence type="ECO:0008006" key="3">
    <source>
        <dbReference type="Google" id="ProtNLM"/>
    </source>
</evidence>